<dbReference type="EMBL" id="NTBI01000002">
    <property type="protein sequence ID" value="PAX18017.1"/>
    <property type="molecule type" value="Genomic_DNA"/>
</dbReference>
<dbReference type="AlphaFoldDB" id="A0A2A2T838"/>
<dbReference type="InterPro" id="IPR051011">
    <property type="entry name" value="Metal_resp_trans_reg"/>
</dbReference>
<proteinExistence type="predicted"/>
<keyword evidence="1" id="KW-0805">Transcription regulation</keyword>
<evidence type="ECO:0000259" key="4">
    <source>
        <dbReference type="PROSITE" id="PS50987"/>
    </source>
</evidence>
<dbReference type="SMART" id="SM00418">
    <property type="entry name" value="HTH_ARSR"/>
    <property type="match status" value="1"/>
</dbReference>
<feature type="domain" description="HTH arsR-type" evidence="4">
    <location>
        <begin position="1"/>
        <end position="95"/>
    </location>
</feature>
<protein>
    <submittedName>
        <fullName evidence="5">Transcriptional regulator</fullName>
    </submittedName>
</protein>
<dbReference type="PROSITE" id="PS50987">
    <property type="entry name" value="HTH_ARSR_2"/>
    <property type="match status" value="1"/>
</dbReference>
<dbReference type="SUPFAM" id="SSF46785">
    <property type="entry name" value="Winged helix' DNA-binding domain"/>
    <property type="match status" value="1"/>
</dbReference>
<dbReference type="PRINTS" id="PR00778">
    <property type="entry name" value="HTHARSR"/>
</dbReference>
<keyword evidence="2" id="KW-0238">DNA-binding</keyword>
<evidence type="ECO:0000256" key="3">
    <source>
        <dbReference type="ARBA" id="ARBA00023163"/>
    </source>
</evidence>
<dbReference type="GO" id="GO:0003700">
    <property type="term" value="F:DNA-binding transcription factor activity"/>
    <property type="evidence" value="ECO:0007669"/>
    <property type="project" value="InterPro"/>
</dbReference>
<comment type="caution">
    <text evidence="5">The sequence shown here is derived from an EMBL/GenBank/DDBJ whole genome shotgun (WGS) entry which is preliminary data.</text>
</comment>
<dbReference type="Pfam" id="PF12840">
    <property type="entry name" value="HTH_20"/>
    <property type="match status" value="1"/>
</dbReference>
<evidence type="ECO:0000313" key="6">
    <source>
        <dbReference type="Proteomes" id="UP000217780"/>
    </source>
</evidence>
<keyword evidence="3" id="KW-0804">Transcription</keyword>
<dbReference type="Gene3D" id="1.10.10.10">
    <property type="entry name" value="Winged helix-like DNA-binding domain superfamily/Winged helix DNA-binding domain"/>
    <property type="match status" value="1"/>
</dbReference>
<dbReference type="InterPro" id="IPR036390">
    <property type="entry name" value="WH_DNA-bd_sf"/>
</dbReference>
<evidence type="ECO:0000256" key="2">
    <source>
        <dbReference type="ARBA" id="ARBA00023125"/>
    </source>
</evidence>
<dbReference type="InterPro" id="IPR011991">
    <property type="entry name" value="ArsR-like_HTH"/>
</dbReference>
<dbReference type="PANTHER" id="PTHR43132:SF2">
    <property type="entry name" value="ARSENICAL RESISTANCE OPERON REPRESSOR ARSR-RELATED"/>
    <property type="match status" value="1"/>
</dbReference>
<dbReference type="InterPro" id="IPR001845">
    <property type="entry name" value="HTH_ArsR_DNA-bd_dom"/>
</dbReference>
<evidence type="ECO:0000256" key="1">
    <source>
        <dbReference type="ARBA" id="ARBA00023015"/>
    </source>
</evidence>
<accession>A0A2A2T838</accession>
<gene>
    <name evidence="5" type="ORF">CLI92_02955</name>
</gene>
<dbReference type="PANTHER" id="PTHR43132">
    <property type="entry name" value="ARSENICAL RESISTANCE OPERON REPRESSOR ARSR-RELATED"/>
    <property type="match status" value="1"/>
</dbReference>
<sequence length="105" mass="11645">MDTEQASFLFESLSSPVRLAVFQALSAMGTQGMTAGDLARQLNLASNNLSFHLKTLSHSRLVSSQQEGRFVRYYANLELMLALTRFLSNNCCRNSRECCDTQGAC</sequence>
<dbReference type="NCBIfam" id="NF033788">
    <property type="entry name" value="HTH_metalloreg"/>
    <property type="match status" value="1"/>
</dbReference>
<dbReference type="GO" id="GO:0003677">
    <property type="term" value="F:DNA binding"/>
    <property type="evidence" value="ECO:0007669"/>
    <property type="project" value="UniProtKB-KW"/>
</dbReference>
<name>A0A2A2T838_9BURK</name>
<dbReference type="InterPro" id="IPR036388">
    <property type="entry name" value="WH-like_DNA-bd_sf"/>
</dbReference>
<evidence type="ECO:0000313" key="5">
    <source>
        <dbReference type="EMBL" id="PAX18017.1"/>
    </source>
</evidence>
<organism evidence="5 6">
    <name type="scientific">Vandammella animalimorsus</name>
    <dbReference type="NCBI Taxonomy" id="2029117"/>
    <lineage>
        <taxon>Bacteria</taxon>
        <taxon>Pseudomonadati</taxon>
        <taxon>Pseudomonadota</taxon>
        <taxon>Betaproteobacteria</taxon>
        <taxon>Burkholderiales</taxon>
        <taxon>Comamonadaceae</taxon>
        <taxon>Vandammella</taxon>
    </lineage>
</organism>
<dbReference type="Proteomes" id="UP000217780">
    <property type="component" value="Unassembled WGS sequence"/>
</dbReference>
<reference evidence="5 6" key="1">
    <citation type="submission" date="2017-08" db="EMBL/GenBank/DDBJ databases">
        <title>WGS of Clinical strains of the CDC Group NO-1 linked to zoonotic infections in humans.</title>
        <authorList>
            <person name="Bernier A.-M."/>
            <person name="Bernard K."/>
        </authorList>
    </citation>
    <scope>NUCLEOTIDE SEQUENCE [LARGE SCALE GENOMIC DNA]</scope>
    <source>
        <strain evidence="5 6">NML91-0035</strain>
    </source>
</reference>
<dbReference type="CDD" id="cd00090">
    <property type="entry name" value="HTH_ARSR"/>
    <property type="match status" value="1"/>
</dbReference>